<evidence type="ECO:0000256" key="1">
    <source>
        <dbReference type="SAM" id="MobiDB-lite"/>
    </source>
</evidence>
<dbReference type="Proteomes" id="UP000296049">
    <property type="component" value="Unassembled WGS sequence"/>
</dbReference>
<gene>
    <name evidence="2" type="ORF">Anapl_14167</name>
</gene>
<dbReference type="EMBL" id="KB743121">
    <property type="protein sequence ID" value="EOB01126.1"/>
    <property type="molecule type" value="Genomic_DNA"/>
</dbReference>
<name>R0JUD5_ANAPL</name>
<dbReference type="AlphaFoldDB" id="R0JUD5"/>
<reference evidence="3" key="1">
    <citation type="journal article" date="2013" name="Nat. Genet.">
        <title>The duck genome and transcriptome provide insight into an avian influenza virus reservoir species.</title>
        <authorList>
            <person name="Huang Y."/>
            <person name="Li Y."/>
            <person name="Burt D.W."/>
            <person name="Chen H."/>
            <person name="Zhang Y."/>
            <person name="Qian W."/>
            <person name="Kim H."/>
            <person name="Gan S."/>
            <person name="Zhao Y."/>
            <person name="Li J."/>
            <person name="Yi K."/>
            <person name="Feng H."/>
            <person name="Zhu P."/>
            <person name="Li B."/>
            <person name="Liu Q."/>
            <person name="Fairley S."/>
            <person name="Magor K.E."/>
            <person name="Du Z."/>
            <person name="Hu X."/>
            <person name="Goodman L."/>
            <person name="Tafer H."/>
            <person name="Vignal A."/>
            <person name="Lee T."/>
            <person name="Kim K.W."/>
            <person name="Sheng Z."/>
            <person name="An Y."/>
            <person name="Searle S."/>
            <person name="Herrero J."/>
            <person name="Groenen M.A."/>
            <person name="Crooijmans R.P."/>
            <person name="Faraut T."/>
            <person name="Cai Q."/>
            <person name="Webster R.G."/>
            <person name="Aldridge J.R."/>
            <person name="Warren W.C."/>
            <person name="Bartschat S."/>
            <person name="Kehr S."/>
            <person name="Marz M."/>
            <person name="Stadler P.F."/>
            <person name="Smith J."/>
            <person name="Kraus R.H."/>
            <person name="Zhao Y."/>
            <person name="Ren L."/>
            <person name="Fei J."/>
            <person name="Morisson M."/>
            <person name="Kaiser P."/>
            <person name="Griffin D.K."/>
            <person name="Rao M."/>
            <person name="Pitel F."/>
            <person name="Wang J."/>
            <person name="Li N."/>
        </authorList>
    </citation>
    <scope>NUCLEOTIDE SEQUENCE [LARGE SCALE GENOMIC DNA]</scope>
</reference>
<feature type="region of interest" description="Disordered" evidence="1">
    <location>
        <begin position="1"/>
        <end position="34"/>
    </location>
</feature>
<evidence type="ECO:0000313" key="2">
    <source>
        <dbReference type="EMBL" id="EOB01126.1"/>
    </source>
</evidence>
<organism evidence="2 3">
    <name type="scientific">Anas platyrhynchos</name>
    <name type="common">Mallard</name>
    <name type="synonym">Anas boschas</name>
    <dbReference type="NCBI Taxonomy" id="8839"/>
    <lineage>
        <taxon>Eukaryota</taxon>
        <taxon>Metazoa</taxon>
        <taxon>Chordata</taxon>
        <taxon>Craniata</taxon>
        <taxon>Vertebrata</taxon>
        <taxon>Euteleostomi</taxon>
        <taxon>Archelosauria</taxon>
        <taxon>Archosauria</taxon>
        <taxon>Dinosauria</taxon>
        <taxon>Saurischia</taxon>
        <taxon>Theropoda</taxon>
        <taxon>Coelurosauria</taxon>
        <taxon>Aves</taxon>
        <taxon>Neognathae</taxon>
        <taxon>Galloanserae</taxon>
        <taxon>Anseriformes</taxon>
        <taxon>Anatidae</taxon>
        <taxon>Anatinae</taxon>
        <taxon>Anas</taxon>
    </lineage>
</organism>
<sequence length="222" mass="23835">MVGTLALAGQTGPRTQHHTAAPTRRPFGSLRQGHPLVGEVLGKNHTSPEGRKRIHFGKRKNPVVRIPLKPSTFGGKTTSATKQPNTKRALIQVDLRILGTFLTALVLFAIEKDQGPGAFTAGEQARSHLPLQTTAQDAQGSLPRPREDQELLKEGAREGAAPARLAAASTGASGINVLLSTHELSNPNNRNLTAVCTQHARPESKIGHGMKVNNIEPWEDML</sequence>
<protein>
    <submittedName>
        <fullName evidence="2">Uncharacterized protein</fullName>
    </submittedName>
</protein>
<accession>R0JUD5</accession>
<proteinExistence type="predicted"/>
<keyword evidence="3" id="KW-1185">Reference proteome</keyword>
<evidence type="ECO:0000313" key="3">
    <source>
        <dbReference type="Proteomes" id="UP000296049"/>
    </source>
</evidence>